<proteinExistence type="predicted"/>
<feature type="compositionally biased region" description="Basic and acidic residues" evidence="1">
    <location>
        <begin position="82"/>
        <end position="95"/>
    </location>
</feature>
<dbReference type="Proteomes" id="UP000625711">
    <property type="component" value="Unassembled WGS sequence"/>
</dbReference>
<evidence type="ECO:0000313" key="3">
    <source>
        <dbReference type="Proteomes" id="UP000625711"/>
    </source>
</evidence>
<evidence type="ECO:0000313" key="2">
    <source>
        <dbReference type="EMBL" id="KAF7285626.1"/>
    </source>
</evidence>
<protein>
    <submittedName>
        <fullName evidence="2">Uncharacterized protein</fullName>
    </submittedName>
</protein>
<feature type="region of interest" description="Disordered" evidence="1">
    <location>
        <begin position="60"/>
        <end position="108"/>
    </location>
</feature>
<gene>
    <name evidence="2" type="ORF">GWI33_010416</name>
</gene>
<organism evidence="2 3">
    <name type="scientific">Rhynchophorus ferrugineus</name>
    <name type="common">Red palm weevil</name>
    <name type="synonym">Curculio ferrugineus</name>
    <dbReference type="NCBI Taxonomy" id="354439"/>
    <lineage>
        <taxon>Eukaryota</taxon>
        <taxon>Metazoa</taxon>
        <taxon>Ecdysozoa</taxon>
        <taxon>Arthropoda</taxon>
        <taxon>Hexapoda</taxon>
        <taxon>Insecta</taxon>
        <taxon>Pterygota</taxon>
        <taxon>Neoptera</taxon>
        <taxon>Endopterygota</taxon>
        <taxon>Coleoptera</taxon>
        <taxon>Polyphaga</taxon>
        <taxon>Cucujiformia</taxon>
        <taxon>Curculionidae</taxon>
        <taxon>Dryophthorinae</taxon>
        <taxon>Rhynchophorus</taxon>
    </lineage>
</organism>
<accession>A0A834MJQ4</accession>
<dbReference type="EMBL" id="JAACXV010000050">
    <property type="protein sequence ID" value="KAF7285626.1"/>
    <property type="molecule type" value="Genomic_DNA"/>
</dbReference>
<name>A0A834MJQ4_RHYFE</name>
<sequence>MASIRNVIRQQSSGEQFGLLLSLNEPYEIRSQLFRPERLRACLCVHAWDYRTFFLRGLSDRDREGDSWSSPTTREPGDATAEEGKETKDDDEKSLQEPLTRHQIFKNSQMGEDGRAQWTVAGIQSDCLEMFKY</sequence>
<evidence type="ECO:0000256" key="1">
    <source>
        <dbReference type="SAM" id="MobiDB-lite"/>
    </source>
</evidence>
<dbReference type="AlphaFoldDB" id="A0A834MJQ4"/>
<reference evidence="2" key="1">
    <citation type="submission" date="2020-08" db="EMBL/GenBank/DDBJ databases">
        <title>Genome sequencing and assembly of the red palm weevil Rhynchophorus ferrugineus.</title>
        <authorList>
            <person name="Dias G.B."/>
            <person name="Bergman C.M."/>
            <person name="Manee M."/>
        </authorList>
    </citation>
    <scope>NUCLEOTIDE SEQUENCE</scope>
    <source>
        <strain evidence="2">AA-2017</strain>
        <tissue evidence="2">Whole larva</tissue>
    </source>
</reference>
<keyword evidence="3" id="KW-1185">Reference proteome</keyword>
<comment type="caution">
    <text evidence="2">The sequence shown here is derived from an EMBL/GenBank/DDBJ whole genome shotgun (WGS) entry which is preliminary data.</text>
</comment>